<accession>A0A645J0Y7</accession>
<organism evidence="3">
    <name type="scientific">bioreactor metagenome</name>
    <dbReference type="NCBI Taxonomy" id="1076179"/>
    <lineage>
        <taxon>unclassified sequences</taxon>
        <taxon>metagenomes</taxon>
        <taxon>ecological metagenomes</taxon>
    </lineage>
</organism>
<feature type="domain" description="Nitroreductase" evidence="2">
    <location>
        <begin position="1"/>
        <end position="47"/>
    </location>
</feature>
<dbReference type="AlphaFoldDB" id="A0A645J0Y7"/>
<dbReference type="GO" id="GO:0046857">
    <property type="term" value="F:oxidoreductase activity, acting on other nitrogenous compounds as donors, with NAD or NADP as acceptor"/>
    <property type="evidence" value="ECO:0007669"/>
    <property type="project" value="TreeGrafter"/>
</dbReference>
<evidence type="ECO:0000256" key="1">
    <source>
        <dbReference type="ARBA" id="ARBA00023027"/>
    </source>
</evidence>
<dbReference type="SUPFAM" id="SSF55469">
    <property type="entry name" value="FMN-dependent nitroreductase-like"/>
    <property type="match status" value="1"/>
</dbReference>
<reference evidence="3" key="1">
    <citation type="submission" date="2019-08" db="EMBL/GenBank/DDBJ databases">
        <authorList>
            <person name="Kucharzyk K."/>
            <person name="Murdoch R.W."/>
            <person name="Higgins S."/>
            <person name="Loffler F."/>
        </authorList>
    </citation>
    <scope>NUCLEOTIDE SEQUENCE</scope>
</reference>
<comment type="caution">
    <text evidence="3">The sequence shown here is derived from an EMBL/GenBank/DDBJ whole genome shotgun (WGS) entry which is preliminary data.</text>
</comment>
<feature type="domain" description="Nitroreductase" evidence="2">
    <location>
        <begin position="51"/>
        <end position="128"/>
    </location>
</feature>
<proteinExistence type="predicted"/>
<evidence type="ECO:0000313" key="3">
    <source>
        <dbReference type="EMBL" id="MPN56830.1"/>
    </source>
</evidence>
<evidence type="ECO:0000259" key="2">
    <source>
        <dbReference type="Pfam" id="PF00881"/>
    </source>
</evidence>
<protein>
    <recommendedName>
        <fullName evidence="2">Nitroreductase domain-containing protein</fullName>
    </recommendedName>
</protein>
<dbReference type="PANTHER" id="PTHR23026:SF125">
    <property type="entry name" value="OXYGEN-INSENSITIVE NAD(P)H NITROREDUCTASE"/>
    <property type="match status" value="1"/>
</dbReference>
<dbReference type="EMBL" id="VSSQ01127633">
    <property type="protein sequence ID" value="MPN56830.1"/>
    <property type="molecule type" value="Genomic_DNA"/>
</dbReference>
<name>A0A645J0Y7_9ZZZZ</name>
<dbReference type="InterPro" id="IPR050627">
    <property type="entry name" value="Nitroreductase/BluB"/>
</dbReference>
<keyword evidence="1" id="KW-0520">NAD</keyword>
<dbReference type="PANTHER" id="PTHR23026">
    <property type="entry name" value="NADPH NITROREDUCTASE"/>
    <property type="match status" value="1"/>
</dbReference>
<sequence length="146" mass="16480">MLKEIISCAYLAPSAKNRQLWKFTVIQNKAVIKELAEVIGKEFDDSAYDFYNPDALILASNERDYDLGREDCACALENIFLAAHAYGIGSVWINQFRNNCDKPEFRQALRKINLPDNHIIVGAAALGYPKAVSEAQKNKDVVEWVK</sequence>
<dbReference type="Pfam" id="PF00881">
    <property type="entry name" value="Nitroreductase"/>
    <property type="match status" value="2"/>
</dbReference>
<dbReference type="GO" id="GO:0005829">
    <property type="term" value="C:cytosol"/>
    <property type="evidence" value="ECO:0007669"/>
    <property type="project" value="TreeGrafter"/>
</dbReference>
<gene>
    <name evidence="3" type="ORF">SDC9_204523</name>
</gene>
<dbReference type="InterPro" id="IPR000415">
    <property type="entry name" value="Nitroreductase-like"/>
</dbReference>
<dbReference type="InterPro" id="IPR029479">
    <property type="entry name" value="Nitroreductase"/>
</dbReference>
<dbReference type="GO" id="GO:0046256">
    <property type="term" value="P:2,4,6-trinitrotoluene catabolic process"/>
    <property type="evidence" value="ECO:0007669"/>
    <property type="project" value="TreeGrafter"/>
</dbReference>
<dbReference type="Gene3D" id="3.40.109.10">
    <property type="entry name" value="NADH Oxidase"/>
    <property type="match status" value="1"/>
</dbReference>